<dbReference type="Proteomes" id="UP000009286">
    <property type="component" value="Chromosome"/>
</dbReference>
<sequence length="52" mass="5867">MFTGTSIGNVLIKRYEPGMTLWLFSYFVKLLPLQAKAPLPDRVVPGKKGRKC</sequence>
<gene>
    <name evidence="1" type="ordered locus">MICA_2309</name>
</gene>
<dbReference type="HOGENOM" id="CLU_3081758_0_0_5"/>
<reference evidence="1 2" key="1">
    <citation type="journal article" date="2011" name="BMC Genomics">
        <title>Genomic insights into an obligate epibiotic bacterial predator: Micavibrio aeruginosavorus ARL-13.</title>
        <authorList>
            <person name="Wang Z."/>
            <person name="Kadouri D."/>
            <person name="Wu M."/>
        </authorList>
    </citation>
    <scope>NUCLEOTIDE SEQUENCE [LARGE SCALE GENOMIC DNA]</scope>
    <source>
        <strain evidence="1 2">ARL-13</strain>
    </source>
</reference>
<proteinExistence type="predicted"/>
<dbReference type="STRING" id="856793.MICA_2309"/>
<dbReference type="EMBL" id="CP002382">
    <property type="protein sequence ID" value="AEP10612.1"/>
    <property type="molecule type" value="Genomic_DNA"/>
</dbReference>
<dbReference type="AlphaFoldDB" id="G2KT68"/>
<keyword evidence="2" id="KW-1185">Reference proteome</keyword>
<evidence type="ECO:0000313" key="2">
    <source>
        <dbReference type="Proteomes" id="UP000009286"/>
    </source>
</evidence>
<protein>
    <submittedName>
        <fullName evidence="1">Uncharacterized protein</fullName>
    </submittedName>
</protein>
<organism evidence="1 2">
    <name type="scientific">Micavibrio aeruginosavorus (strain ARL-13)</name>
    <dbReference type="NCBI Taxonomy" id="856793"/>
    <lineage>
        <taxon>Bacteria</taxon>
        <taxon>Pseudomonadati</taxon>
        <taxon>Bdellovibrionota</taxon>
        <taxon>Bdellovibrionia</taxon>
        <taxon>Bdellovibrionales</taxon>
        <taxon>Pseudobdellovibrionaceae</taxon>
        <taxon>Micavibrio</taxon>
    </lineage>
</organism>
<name>G2KT68_MICAA</name>
<accession>G2KT68</accession>
<dbReference type="KEGG" id="mai:MICA_2309"/>
<evidence type="ECO:0000313" key="1">
    <source>
        <dbReference type="EMBL" id="AEP10612.1"/>
    </source>
</evidence>